<dbReference type="EMBL" id="AWUE01012720">
    <property type="protein sequence ID" value="OMP08443.1"/>
    <property type="molecule type" value="Genomic_DNA"/>
</dbReference>
<protein>
    <submittedName>
        <fullName evidence="1">Fgenesh protein</fullName>
    </submittedName>
</protein>
<comment type="caution">
    <text evidence="1">The sequence shown here is derived from an EMBL/GenBank/DDBJ whole genome shotgun (WGS) entry which is preliminary data.</text>
</comment>
<reference evidence="2" key="1">
    <citation type="submission" date="2013-09" db="EMBL/GenBank/DDBJ databases">
        <title>Corchorus olitorius genome sequencing.</title>
        <authorList>
            <person name="Alam M."/>
            <person name="Haque M.S."/>
            <person name="Islam M.S."/>
            <person name="Emdad E.M."/>
            <person name="Islam M.M."/>
            <person name="Ahmed B."/>
            <person name="Halim A."/>
            <person name="Hossen Q.M.M."/>
            <person name="Hossain M.Z."/>
            <person name="Ahmed R."/>
            <person name="Khan M.M."/>
            <person name="Islam R."/>
            <person name="Rashid M.M."/>
            <person name="Khan S.A."/>
            <person name="Rahman M.S."/>
            <person name="Alam M."/>
            <person name="Yahiya A.S."/>
            <person name="Khan M.S."/>
            <person name="Azam M.S."/>
            <person name="Haque T."/>
            <person name="Lashkar M.Z.H."/>
            <person name="Akhand A.I."/>
            <person name="Morshed G."/>
            <person name="Roy S."/>
            <person name="Uddin K.S."/>
            <person name="Rabeya T."/>
            <person name="Hossain A.S."/>
            <person name="Chowdhury A."/>
            <person name="Snigdha A.R."/>
            <person name="Mortoza M.S."/>
            <person name="Matin S.A."/>
            <person name="Hoque S.M.E."/>
            <person name="Islam M.K."/>
            <person name="Roy D.K."/>
            <person name="Haider R."/>
            <person name="Moosa M.M."/>
            <person name="Elias S.M."/>
            <person name="Hasan A.M."/>
            <person name="Jahan S."/>
            <person name="Shafiuddin M."/>
            <person name="Mahmood N."/>
            <person name="Shommy N.S."/>
        </authorList>
    </citation>
    <scope>NUCLEOTIDE SEQUENCE [LARGE SCALE GENOMIC DNA]</scope>
    <source>
        <strain evidence="2">cv. O-4</strain>
    </source>
</reference>
<dbReference type="InterPro" id="IPR012340">
    <property type="entry name" value="NA-bd_OB-fold"/>
</dbReference>
<gene>
    <name evidence="1" type="ORF">COLO4_06465</name>
</gene>
<evidence type="ECO:0000313" key="1">
    <source>
        <dbReference type="EMBL" id="OMP08443.1"/>
    </source>
</evidence>
<dbReference type="OrthoDB" id="642880at2759"/>
<evidence type="ECO:0000313" key="2">
    <source>
        <dbReference type="Proteomes" id="UP000187203"/>
    </source>
</evidence>
<accession>A0A1R3KMX0</accession>
<organism evidence="1 2">
    <name type="scientific">Corchorus olitorius</name>
    <dbReference type="NCBI Taxonomy" id="93759"/>
    <lineage>
        <taxon>Eukaryota</taxon>
        <taxon>Viridiplantae</taxon>
        <taxon>Streptophyta</taxon>
        <taxon>Embryophyta</taxon>
        <taxon>Tracheophyta</taxon>
        <taxon>Spermatophyta</taxon>
        <taxon>Magnoliopsida</taxon>
        <taxon>eudicotyledons</taxon>
        <taxon>Gunneridae</taxon>
        <taxon>Pentapetalae</taxon>
        <taxon>rosids</taxon>
        <taxon>malvids</taxon>
        <taxon>Malvales</taxon>
        <taxon>Malvaceae</taxon>
        <taxon>Grewioideae</taxon>
        <taxon>Apeibeae</taxon>
        <taxon>Corchorus</taxon>
    </lineage>
</organism>
<proteinExistence type="predicted"/>
<sequence length="234" mass="26133">MSEIKLSNLGPGGQRCSIVVRLLRIWDCIIPPLNTLLGLDFVVVDYEGFAMHGCIPIDIADEFSHQLSEGKVYRIGMIPLDGGMVELISGMQIDSSHKFSYCDAPTATVEQLLYMNPQTIKGSKFKVVGRVVRLQHRAGCLRISLIIEHNGFKLQTIVFGNLAHWLTGVDITMLDFAERMNFMKIPTVAEDIINREYEFILGVLNRSHGPGLTFKIFQFAPTNTSFAPFVVVAQ</sequence>
<keyword evidence="2" id="KW-1185">Reference proteome</keyword>
<name>A0A1R3KMX0_9ROSI</name>
<dbReference type="Proteomes" id="UP000187203">
    <property type="component" value="Unassembled WGS sequence"/>
</dbReference>
<dbReference type="Gene3D" id="2.40.50.140">
    <property type="entry name" value="Nucleic acid-binding proteins"/>
    <property type="match status" value="1"/>
</dbReference>
<dbReference type="AlphaFoldDB" id="A0A1R3KMX0"/>